<evidence type="ECO:0000313" key="3">
    <source>
        <dbReference type="Proteomes" id="UP001152759"/>
    </source>
</evidence>
<sequence length="217" mass="24762">MPQFVSKRVSRMITTYFFSFFMLLFAGYDYSSTEVIEVPDPPNLTTAGVNIQWRNIENVGINDTNCDTGSKYHEATTDLVPVLQTRGGAKDFWNAIRSNSKKDKPIYGQEREWTDSDDESKLSKSASFLRRQAGKVAGKAKRVFHVGGSRNGSRYGNTCVLREYSSTDLTTDSMAHRSKKSCQHLRCIVCICDHFDFVHLYNIKSQWRCCMCEEFAI</sequence>
<protein>
    <submittedName>
        <fullName evidence="2">Uncharacterized protein</fullName>
    </submittedName>
</protein>
<dbReference type="AlphaFoldDB" id="A0A9P0C6F8"/>
<proteinExistence type="predicted"/>
<keyword evidence="1" id="KW-0812">Transmembrane</keyword>
<organism evidence="2 3">
    <name type="scientific">Bemisia tabaci</name>
    <name type="common">Sweetpotato whitefly</name>
    <name type="synonym">Aleurodes tabaci</name>
    <dbReference type="NCBI Taxonomy" id="7038"/>
    <lineage>
        <taxon>Eukaryota</taxon>
        <taxon>Metazoa</taxon>
        <taxon>Ecdysozoa</taxon>
        <taxon>Arthropoda</taxon>
        <taxon>Hexapoda</taxon>
        <taxon>Insecta</taxon>
        <taxon>Pterygota</taxon>
        <taxon>Neoptera</taxon>
        <taxon>Paraneoptera</taxon>
        <taxon>Hemiptera</taxon>
        <taxon>Sternorrhyncha</taxon>
        <taxon>Aleyrodoidea</taxon>
        <taxon>Aleyrodidae</taxon>
        <taxon>Aleyrodinae</taxon>
        <taxon>Bemisia</taxon>
    </lineage>
</organism>
<name>A0A9P0C6F8_BEMTA</name>
<keyword evidence="1" id="KW-1133">Transmembrane helix</keyword>
<reference evidence="2" key="1">
    <citation type="submission" date="2021-12" db="EMBL/GenBank/DDBJ databases">
        <authorList>
            <person name="King R."/>
        </authorList>
    </citation>
    <scope>NUCLEOTIDE SEQUENCE</scope>
</reference>
<keyword evidence="3" id="KW-1185">Reference proteome</keyword>
<gene>
    <name evidence="2" type="ORF">BEMITA_LOCUS11304</name>
</gene>
<accession>A0A9P0C6F8</accession>
<evidence type="ECO:0000313" key="2">
    <source>
        <dbReference type="EMBL" id="CAH0775038.1"/>
    </source>
</evidence>
<dbReference type="EMBL" id="OU963868">
    <property type="protein sequence ID" value="CAH0775038.1"/>
    <property type="molecule type" value="Genomic_DNA"/>
</dbReference>
<feature type="transmembrane region" description="Helical" evidence="1">
    <location>
        <begin position="12"/>
        <end position="30"/>
    </location>
</feature>
<evidence type="ECO:0000256" key="1">
    <source>
        <dbReference type="SAM" id="Phobius"/>
    </source>
</evidence>
<keyword evidence="1" id="KW-0472">Membrane</keyword>
<dbReference type="Proteomes" id="UP001152759">
    <property type="component" value="Chromosome 7"/>
</dbReference>